<sequence>MKQCIAFMAILALSLSAISEAKGGRGVRSSGHSRPVATKPAPAPKQTQTQQQSQQPDATFGQQNMQNTATNTPNNPNNRLASFATGAAAGYLLSEVLSPTEAQAQTATDQPLQPLNAQPNQSAVATFKALDQSNPAWVGMAGEQNLFCLNGALYLVNKNNHQIGAVTDNQAQAIACQVTQ</sequence>
<dbReference type="RefSeq" id="WP_151249130.1">
    <property type="nucleotide sequence ID" value="NZ_JADMLI010000008.1"/>
</dbReference>
<dbReference type="Proteomes" id="UP001145481">
    <property type="component" value="Unassembled WGS sequence"/>
</dbReference>
<feature type="region of interest" description="Disordered" evidence="1">
    <location>
        <begin position="23"/>
        <end position="80"/>
    </location>
</feature>
<protein>
    <submittedName>
        <fullName evidence="3">Uncharacterized protein</fullName>
    </submittedName>
</protein>
<feature type="chain" id="PRO_5040936457" evidence="2">
    <location>
        <begin position="22"/>
        <end position="180"/>
    </location>
</feature>
<accession>A0A9X3UQT0</accession>
<reference evidence="3" key="1">
    <citation type="submission" date="2022-07" db="EMBL/GenBank/DDBJ databases">
        <title>Genome-based characterization of novel serogroup A variants of Pasteurella multocida.</title>
        <authorList>
            <person name="Prajapati A."/>
            <person name="Yogisharadhya R."/>
            <person name="Mohanty N."/>
            <person name="Chanda M."/>
            <person name="Mendem S.K."/>
            <person name="Siddaramappa S."/>
            <person name="Shivachandra S.B."/>
        </authorList>
    </citation>
    <scope>NUCLEOTIDE SEQUENCE</scope>
    <source>
        <strain evidence="3">NIVEDIPm19</strain>
    </source>
</reference>
<dbReference type="EMBL" id="JANJHC010000012">
    <property type="protein sequence ID" value="MDA5623218.1"/>
    <property type="molecule type" value="Genomic_DNA"/>
</dbReference>
<keyword evidence="2" id="KW-0732">Signal</keyword>
<feature type="signal peptide" evidence="2">
    <location>
        <begin position="1"/>
        <end position="21"/>
    </location>
</feature>
<comment type="caution">
    <text evidence="3">The sequence shown here is derived from an EMBL/GenBank/DDBJ whole genome shotgun (WGS) entry which is preliminary data.</text>
</comment>
<evidence type="ECO:0000313" key="4">
    <source>
        <dbReference type="Proteomes" id="UP001145481"/>
    </source>
</evidence>
<evidence type="ECO:0000256" key="2">
    <source>
        <dbReference type="SAM" id="SignalP"/>
    </source>
</evidence>
<feature type="compositionally biased region" description="Low complexity" evidence="1">
    <location>
        <begin position="27"/>
        <end position="78"/>
    </location>
</feature>
<name>A0A9X3UQT0_PASMD</name>
<evidence type="ECO:0000256" key="1">
    <source>
        <dbReference type="SAM" id="MobiDB-lite"/>
    </source>
</evidence>
<proteinExistence type="predicted"/>
<dbReference type="AlphaFoldDB" id="A0A9X3UQT0"/>
<evidence type="ECO:0000313" key="3">
    <source>
        <dbReference type="EMBL" id="MDA5623218.1"/>
    </source>
</evidence>
<gene>
    <name evidence="3" type="ORF">NM948_06615</name>
</gene>
<organism evidence="3 4">
    <name type="scientific">Pasteurella multocida</name>
    <dbReference type="NCBI Taxonomy" id="747"/>
    <lineage>
        <taxon>Bacteria</taxon>
        <taxon>Pseudomonadati</taxon>
        <taxon>Pseudomonadota</taxon>
        <taxon>Gammaproteobacteria</taxon>
        <taxon>Pasteurellales</taxon>
        <taxon>Pasteurellaceae</taxon>
        <taxon>Pasteurella</taxon>
    </lineage>
</organism>